<comment type="caution">
    <text evidence="2">The sequence shown here is derived from an EMBL/GenBank/DDBJ whole genome shotgun (WGS) entry which is preliminary data.</text>
</comment>
<dbReference type="OrthoDB" id="9802640at2"/>
<dbReference type="InterPro" id="IPR002711">
    <property type="entry name" value="HNH"/>
</dbReference>
<dbReference type="GO" id="GO:0008270">
    <property type="term" value="F:zinc ion binding"/>
    <property type="evidence" value="ECO:0007669"/>
    <property type="project" value="InterPro"/>
</dbReference>
<dbReference type="PATRIC" id="fig|545697.3.peg.1662"/>
<gene>
    <name evidence="2" type="ORF">HMPREF0216_01688</name>
</gene>
<proteinExistence type="predicted"/>
<sequence length="99" mass="11884">MFEEYVCELCKRRGILKVTQHHLIPREEGGRNMAVAWLCLYCHRQIHALYTNRELGMRLNTIEALERDEKVSKYLKYIRKQPPTKVTPIKKSREVRRKS</sequence>
<dbReference type="PANTHER" id="PTHR37827:SF1">
    <property type="entry name" value="HNH DOMAIN-CONTAINING PROTEIN"/>
    <property type="match status" value="1"/>
</dbReference>
<dbReference type="InterPro" id="IPR003615">
    <property type="entry name" value="HNH_nuc"/>
</dbReference>
<dbReference type="STRING" id="545697.HMPREF0216_01688"/>
<keyword evidence="3" id="KW-1185">Reference proteome</keyword>
<dbReference type="GO" id="GO:0004519">
    <property type="term" value="F:endonuclease activity"/>
    <property type="evidence" value="ECO:0007669"/>
    <property type="project" value="InterPro"/>
</dbReference>
<evidence type="ECO:0000313" key="3">
    <source>
        <dbReference type="Proteomes" id="UP000010420"/>
    </source>
</evidence>
<dbReference type="RefSeq" id="WP_005213263.1">
    <property type="nucleotide sequence ID" value="NZ_KB291642.1"/>
</dbReference>
<dbReference type="CDD" id="cd00085">
    <property type="entry name" value="HNHc"/>
    <property type="match status" value="1"/>
</dbReference>
<reference evidence="2 3" key="1">
    <citation type="submission" date="2012-05" db="EMBL/GenBank/DDBJ databases">
        <authorList>
            <person name="Weinstock G."/>
            <person name="Sodergren E."/>
            <person name="Lobos E.A."/>
            <person name="Fulton L."/>
            <person name="Fulton R."/>
            <person name="Courtney L."/>
            <person name="Fronick C."/>
            <person name="O'Laughlin M."/>
            <person name="Godfrey J."/>
            <person name="Wilson R.M."/>
            <person name="Miner T."/>
            <person name="Farmer C."/>
            <person name="Delehaunty K."/>
            <person name="Cordes M."/>
            <person name="Minx P."/>
            <person name="Tomlinson C."/>
            <person name="Chen J."/>
            <person name="Wollam A."/>
            <person name="Pepin K.H."/>
            <person name="Bhonagiri V."/>
            <person name="Zhang X."/>
            <person name="Suruliraj S."/>
            <person name="Warren W."/>
            <person name="Mitreva M."/>
            <person name="Mardis E.R."/>
            <person name="Wilson R.K."/>
        </authorList>
    </citation>
    <scope>NUCLEOTIDE SEQUENCE [LARGE SCALE GENOMIC DNA]</scope>
    <source>
        <strain evidence="2 3">DSM 1785</strain>
    </source>
</reference>
<organism evidence="2 3">
    <name type="scientific">Clostridium celatum DSM 1785</name>
    <dbReference type="NCBI Taxonomy" id="545697"/>
    <lineage>
        <taxon>Bacteria</taxon>
        <taxon>Bacillati</taxon>
        <taxon>Bacillota</taxon>
        <taxon>Clostridia</taxon>
        <taxon>Eubacteriales</taxon>
        <taxon>Clostridiaceae</taxon>
        <taxon>Clostridium</taxon>
    </lineage>
</organism>
<feature type="domain" description="HNH" evidence="1">
    <location>
        <begin position="7"/>
        <end position="48"/>
    </location>
</feature>
<name>L1QFZ0_9CLOT</name>
<protein>
    <recommendedName>
        <fullName evidence="1">HNH domain-containing protein</fullName>
    </recommendedName>
</protein>
<dbReference type="Proteomes" id="UP000010420">
    <property type="component" value="Unassembled WGS sequence"/>
</dbReference>
<dbReference type="EMBL" id="AMEZ01000050">
    <property type="protein sequence ID" value="EKY26878.1"/>
    <property type="molecule type" value="Genomic_DNA"/>
</dbReference>
<evidence type="ECO:0000259" key="1">
    <source>
        <dbReference type="Pfam" id="PF01844"/>
    </source>
</evidence>
<dbReference type="Pfam" id="PF01844">
    <property type="entry name" value="HNH"/>
    <property type="match status" value="1"/>
</dbReference>
<dbReference type="GO" id="GO:0003676">
    <property type="term" value="F:nucleic acid binding"/>
    <property type="evidence" value="ECO:0007669"/>
    <property type="project" value="InterPro"/>
</dbReference>
<accession>L1QFZ0</accession>
<dbReference type="eggNOG" id="COG1403">
    <property type="taxonomic scope" value="Bacteria"/>
</dbReference>
<evidence type="ECO:0000313" key="2">
    <source>
        <dbReference type="EMBL" id="EKY26878.1"/>
    </source>
</evidence>
<dbReference type="PANTHER" id="PTHR37827">
    <property type="entry name" value="TUDOR DOMAIN-CONTAINING PROTEIN"/>
    <property type="match status" value="1"/>
</dbReference>
<dbReference type="AlphaFoldDB" id="L1QFZ0"/>
<dbReference type="HOGENOM" id="CLU_149308_1_0_9"/>